<protein>
    <submittedName>
        <fullName evidence="1">Uncharacterized protein</fullName>
    </submittedName>
</protein>
<dbReference type="Proteomes" id="UP001499930">
    <property type="component" value="Unassembled WGS sequence"/>
</dbReference>
<reference evidence="2" key="1">
    <citation type="journal article" date="2019" name="Int. J. Syst. Evol. Microbiol.">
        <title>The Global Catalogue of Microorganisms (GCM) 10K type strain sequencing project: providing services to taxonomists for standard genome sequencing and annotation.</title>
        <authorList>
            <consortium name="The Broad Institute Genomics Platform"/>
            <consortium name="The Broad Institute Genome Sequencing Center for Infectious Disease"/>
            <person name="Wu L."/>
            <person name="Ma J."/>
        </authorList>
    </citation>
    <scope>NUCLEOTIDE SEQUENCE [LARGE SCALE GENOMIC DNA]</scope>
    <source>
        <strain evidence="2">JCM 3106</strain>
    </source>
</reference>
<gene>
    <name evidence="1" type="ORF">GCM10017559_81850</name>
</gene>
<name>A0ABP6LI50_9ACTN</name>
<sequence>MRTAVCWREVVAPPTSSGSFIPRRCISAATVTISSSDGVISPESPTTSAPSAIAVSRMTEAGTITPRSMTS</sequence>
<proteinExistence type="predicted"/>
<dbReference type="EMBL" id="BAAAWD010000031">
    <property type="protein sequence ID" value="GAA3040872.1"/>
    <property type="molecule type" value="Genomic_DNA"/>
</dbReference>
<evidence type="ECO:0000313" key="2">
    <source>
        <dbReference type="Proteomes" id="UP001499930"/>
    </source>
</evidence>
<organism evidence="1 2">
    <name type="scientific">Streptosporangium longisporum</name>
    <dbReference type="NCBI Taxonomy" id="46187"/>
    <lineage>
        <taxon>Bacteria</taxon>
        <taxon>Bacillati</taxon>
        <taxon>Actinomycetota</taxon>
        <taxon>Actinomycetes</taxon>
        <taxon>Streptosporangiales</taxon>
        <taxon>Streptosporangiaceae</taxon>
        <taxon>Streptosporangium</taxon>
    </lineage>
</organism>
<keyword evidence="2" id="KW-1185">Reference proteome</keyword>
<comment type="caution">
    <text evidence="1">The sequence shown here is derived from an EMBL/GenBank/DDBJ whole genome shotgun (WGS) entry which is preliminary data.</text>
</comment>
<accession>A0ABP6LI50</accession>
<evidence type="ECO:0000313" key="1">
    <source>
        <dbReference type="EMBL" id="GAA3040872.1"/>
    </source>
</evidence>